<gene>
    <name evidence="2" type="ORF">Vafri_3517</name>
</gene>
<feature type="region of interest" description="Disordered" evidence="1">
    <location>
        <begin position="77"/>
        <end position="105"/>
    </location>
</feature>
<dbReference type="EMBL" id="BNCO01000004">
    <property type="protein sequence ID" value="GIL46525.1"/>
    <property type="molecule type" value="Genomic_DNA"/>
</dbReference>
<evidence type="ECO:0000313" key="2">
    <source>
        <dbReference type="EMBL" id="GIL46525.1"/>
    </source>
</evidence>
<proteinExistence type="predicted"/>
<evidence type="ECO:0000313" key="3">
    <source>
        <dbReference type="Proteomes" id="UP000747399"/>
    </source>
</evidence>
<organism evidence="2 3">
    <name type="scientific">Volvox africanus</name>
    <dbReference type="NCBI Taxonomy" id="51714"/>
    <lineage>
        <taxon>Eukaryota</taxon>
        <taxon>Viridiplantae</taxon>
        <taxon>Chlorophyta</taxon>
        <taxon>core chlorophytes</taxon>
        <taxon>Chlorophyceae</taxon>
        <taxon>CS clade</taxon>
        <taxon>Chlamydomonadales</taxon>
        <taxon>Volvocaceae</taxon>
        <taxon>Volvox</taxon>
    </lineage>
</organism>
<protein>
    <submittedName>
        <fullName evidence="2">Uncharacterized protein</fullName>
    </submittedName>
</protein>
<evidence type="ECO:0000256" key="1">
    <source>
        <dbReference type="SAM" id="MobiDB-lite"/>
    </source>
</evidence>
<feature type="non-terminal residue" evidence="2">
    <location>
        <position position="1"/>
    </location>
</feature>
<name>A0A8J4ETX4_9CHLO</name>
<comment type="caution">
    <text evidence="2">The sequence shown here is derived from an EMBL/GenBank/DDBJ whole genome shotgun (WGS) entry which is preliminary data.</text>
</comment>
<keyword evidence="3" id="KW-1185">Reference proteome</keyword>
<dbReference type="AlphaFoldDB" id="A0A8J4ETX4"/>
<reference evidence="2" key="1">
    <citation type="journal article" date="2021" name="Proc. Natl. Acad. Sci. U.S.A.">
        <title>Three genomes in the algal genus Volvox reveal the fate of a haploid sex-determining region after a transition to homothallism.</title>
        <authorList>
            <person name="Yamamoto K."/>
            <person name="Hamaji T."/>
            <person name="Kawai-Toyooka H."/>
            <person name="Matsuzaki R."/>
            <person name="Takahashi F."/>
            <person name="Nishimura Y."/>
            <person name="Kawachi M."/>
            <person name="Noguchi H."/>
            <person name="Minakuchi Y."/>
            <person name="Umen J.G."/>
            <person name="Toyoda A."/>
            <person name="Nozaki H."/>
        </authorList>
    </citation>
    <scope>NUCLEOTIDE SEQUENCE</scope>
    <source>
        <strain evidence="2">NIES-3780</strain>
    </source>
</reference>
<dbReference type="Proteomes" id="UP000747399">
    <property type="component" value="Unassembled WGS sequence"/>
</dbReference>
<accession>A0A8J4ETX4</accession>
<sequence>SQSARASLRNRQGKAYDAKEWQGGPARVQLLLIPLGEPERLHESGLQQHEFRYVPIMSCAATRYTRAAFGRLTSSIGNASPSAACPAGPDNLVRSRHSTSNAETP</sequence>